<dbReference type="Pfam" id="PF00691">
    <property type="entry name" value="OmpA"/>
    <property type="match status" value="1"/>
</dbReference>
<proteinExistence type="predicted"/>
<sequence>MADIHEAPLLRARRVCIAGDGFPQWSRRNDEPRPPMRQSFAHFRIALYAPILAGALLVSGCASLPPPTAELDAAGQAVLRAESADADQYASDALAAARASLQRAQEAMARGRDDEARAAALSAAAEADQARVRSNAARTRAELLQKRAEIAELRARLQIDAAPPAGDPLDLPVTAGSAEQRAQALDADPRLAPFAQYERLQARQALAALATVARRDLPAALAQAERRVAVAEQAARIEAARREIERLERERSDLLIEASRRDAETARAEAERMRLQAQLQAEEAARLRAQAEQVEAVLDGAQAAQQDKLGAAREKEAALARKEAELVAGAKLPPLRRDARGEVFTLAGDAFASGQAKLTSAAAASVKALGIYLAALPGGAVQVIGHTDSQGDAAANRALSEQRAQQVRASLVAAGLARDRVSSQGRGAAEPVADNGSAAGRAKNRRVDIIVAIKP</sequence>
<evidence type="ECO:0000256" key="6">
    <source>
        <dbReference type="SAM" id="MobiDB-lite"/>
    </source>
</evidence>
<organism evidence="8 9">
    <name type="scientific">Thermomonas fusca</name>
    <dbReference type="NCBI Taxonomy" id="215690"/>
    <lineage>
        <taxon>Bacteria</taxon>
        <taxon>Pseudomonadati</taxon>
        <taxon>Pseudomonadota</taxon>
        <taxon>Gammaproteobacteria</taxon>
        <taxon>Lysobacterales</taxon>
        <taxon>Lysobacteraceae</taxon>
        <taxon>Thermomonas</taxon>
    </lineage>
</organism>
<keyword evidence="9" id="KW-1185">Reference proteome</keyword>
<reference evidence="8 9" key="1">
    <citation type="submission" date="2019-04" db="EMBL/GenBank/DDBJ databases">
        <authorList>
            <person name="Grouzdev D.S."/>
            <person name="Nazina T.N."/>
        </authorList>
    </citation>
    <scope>NUCLEOTIDE SEQUENCE [LARGE SCALE GENOMIC DNA]</scope>
    <source>
        <strain evidence="8 9">SHC 3-19</strain>
    </source>
</reference>
<dbReference type="Gene3D" id="3.30.1330.60">
    <property type="entry name" value="OmpA-like domain"/>
    <property type="match status" value="1"/>
</dbReference>
<protein>
    <submittedName>
        <fullName evidence="8">DUF4398 domain-containing protein</fullName>
    </submittedName>
</protein>
<dbReference type="PRINTS" id="PR01021">
    <property type="entry name" value="OMPADOMAIN"/>
</dbReference>
<evidence type="ECO:0000259" key="7">
    <source>
        <dbReference type="PROSITE" id="PS51123"/>
    </source>
</evidence>
<dbReference type="Proteomes" id="UP000308508">
    <property type="component" value="Unassembled WGS sequence"/>
</dbReference>
<dbReference type="GO" id="GO:0009279">
    <property type="term" value="C:cell outer membrane"/>
    <property type="evidence" value="ECO:0007669"/>
    <property type="project" value="UniProtKB-SubCell"/>
</dbReference>
<dbReference type="InterPro" id="IPR025511">
    <property type="entry name" value="DUF4398"/>
</dbReference>
<dbReference type="STRING" id="1123377.GCA_000423885_01434"/>
<feature type="coiled-coil region" evidence="5">
    <location>
        <begin position="221"/>
        <end position="304"/>
    </location>
</feature>
<dbReference type="PANTHER" id="PTHR30329:SF21">
    <property type="entry name" value="LIPOPROTEIN YIAD-RELATED"/>
    <property type="match status" value="1"/>
</dbReference>
<dbReference type="InterPro" id="IPR036737">
    <property type="entry name" value="OmpA-like_sf"/>
</dbReference>
<dbReference type="InterPro" id="IPR050330">
    <property type="entry name" value="Bact_OuterMem_StrucFunc"/>
</dbReference>
<feature type="coiled-coil region" evidence="5">
    <location>
        <begin position="94"/>
        <end position="156"/>
    </location>
</feature>
<dbReference type="Gene3D" id="1.20.1270.390">
    <property type="match status" value="1"/>
</dbReference>
<dbReference type="AlphaFoldDB" id="A0A5R9PJK2"/>
<dbReference type="EMBL" id="SROY01000001">
    <property type="protein sequence ID" value="TLX22918.1"/>
    <property type="molecule type" value="Genomic_DNA"/>
</dbReference>
<dbReference type="CDD" id="cd07185">
    <property type="entry name" value="OmpA_C-like"/>
    <property type="match status" value="1"/>
</dbReference>
<gene>
    <name evidence="8" type="ORF">E5S66_02520</name>
</gene>
<evidence type="ECO:0000256" key="3">
    <source>
        <dbReference type="ARBA" id="ARBA00023237"/>
    </source>
</evidence>
<evidence type="ECO:0000313" key="8">
    <source>
        <dbReference type="EMBL" id="TLX22918.1"/>
    </source>
</evidence>
<evidence type="ECO:0000256" key="5">
    <source>
        <dbReference type="SAM" id="Coils"/>
    </source>
</evidence>
<name>A0A5R9PJK2_9GAMM</name>
<dbReference type="Pfam" id="PF14346">
    <property type="entry name" value="DUF4398"/>
    <property type="match status" value="1"/>
</dbReference>
<dbReference type="PROSITE" id="PS51123">
    <property type="entry name" value="OMPA_2"/>
    <property type="match status" value="1"/>
</dbReference>
<evidence type="ECO:0000313" key="9">
    <source>
        <dbReference type="Proteomes" id="UP000308508"/>
    </source>
</evidence>
<comment type="caution">
    <text evidence="8">The sequence shown here is derived from an EMBL/GenBank/DDBJ whole genome shotgun (WGS) entry which is preliminary data.</text>
</comment>
<evidence type="ECO:0000256" key="1">
    <source>
        <dbReference type="ARBA" id="ARBA00004442"/>
    </source>
</evidence>
<dbReference type="PRINTS" id="PR01023">
    <property type="entry name" value="NAFLGMOTY"/>
</dbReference>
<feature type="region of interest" description="Disordered" evidence="6">
    <location>
        <begin position="421"/>
        <end position="441"/>
    </location>
</feature>
<evidence type="ECO:0000256" key="2">
    <source>
        <dbReference type="ARBA" id="ARBA00023136"/>
    </source>
</evidence>
<dbReference type="InterPro" id="IPR006665">
    <property type="entry name" value="OmpA-like"/>
</dbReference>
<keyword evidence="5" id="KW-0175">Coiled coil</keyword>
<keyword evidence="3" id="KW-0998">Cell outer membrane</keyword>
<evidence type="ECO:0000256" key="4">
    <source>
        <dbReference type="PROSITE-ProRule" id="PRU00473"/>
    </source>
</evidence>
<accession>A0A5R9PJK2</accession>
<comment type="subcellular location">
    <subcellularLocation>
        <location evidence="1">Cell outer membrane</location>
    </subcellularLocation>
</comment>
<dbReference type="PANTHER" id="PTHR30329">
    <property type="entry name" value="STATOR ELEMENT OF FLAGELLAR MOTOR COMPLEX"/>
    <property type="match status" value="1"/>
</dbReference>
<dbReference type="SUPFAM" id="SSF103088">
    <property type="entry name" value="OmpA-like"/>
    <property type="match status" value="1"/>
</dbReference>
<feature type="domain" description="OmpA-like" evidence="7">
    <location>
        <begin position="338"/>
        <end position="455"/>
    </location>
</feature>
<keyword evidence="2 4" id="KW-0472">Membrane</keyword>
<dbReference type="InterPro" id="IPR006664">
    <property type="entry name" value="OMP_bac"/>
</dbReference>